<dbReference type="InterPro" id="IPR024607">
    <property type="entry name" value="Sulfatase_CS"/>
</dbReference>
<feature type="domain" description="Sulfatase N-terminal" evidence="8">
    <location>
        <begin position="37"/>
        <end position="356"/>
    </location>
</feature>
<keyword evidence="10" id="KW-1185">Reference proteome</keyword>
<dbReference type="GO" id="GO:0046872">
    <property type="term" value="F:metal ion binding"/>
    <property type="evidence" value="ECO:0007669"/>
    <property type="project" value="UniProtKB-KW"/>
</dbReference>
<dbReference type="AlphaFoldDB" id="A0A399D870"/>
<evidence type="ECO:0000256" key="6">
    <source>
        <dbReference type="ARBA" id="ARBA00022837"/>
    </source>
</evidence>
<dbReference type="CDD" id="cd16026">
    <property type="entry name" value="GALNS_like"/>
    <property type="match status" value="1"/>
</dbReference>
<dbReference type="SUPFAM" id="SSF53649">
    <property type="entry name" value="Alkaline phosphatase-like"/>
    <property type="match status" value="1"/>
</dbReference>
<dbReference type="FunFam" id="3.40.720.10:FF:000023">
    <property type="entry name" value="Arylsulfatase A"/>
    <property type="match status" value="1"/>
</dbReference>
<name>A0A399D870_9BACT</name>
<gene>
    <name evidence="9" type="ORF">D1164_03585</name>
</gene>
<organism evidence="9 10">
    <name type="scientific">Mariniphaga sediminis</name>
    <dbReference type="NCBI Taxonomy" id="1628158"/>
    <lineage>
        <taxon>Bacteria</taxon>
        <taxon>Pseudomonadati</taxon>
        <taxon>Bacteroidota</taxon>
        <taxon>Bacteroidia</taxon>
        <taxon>Marinilabiliales</taxon>
        <taxon>Prolixibacteraceae</taxon>
        <taxon>Mariniphaga</taxon>
    </lineage>
</organism>
<evidence type="ECO:0000256" key="4">
    <source>
        <dbReference type="ARBA" id="ARBA00022729"/>
    </source>
</evidence>
<dbReference type="Proteomes" id="UP000266441">
    <property type="component" value="Unassembled WGS sequence"/>
</dbReference>
<keyword evidence="7" id="KW-0325">Glycoprotein</keyword>
<evidence type="ECO:0000256" key="2">
    <source>
        <dbReference type="ARBA" id="ARBA00008779"/>
    </source>
</evidence>
<keyword evidence="5" id="KW-0378">Hydrolase</keyword>
<dbReference type="GO" id="GO:0004065">
    <property type="term" value="F:arylsulfatase activity"/>
    <property type="evidence" value="ECO:0007669"/>
    <property type="project" value="TreeGrafter"/>
</dbReference>
<evidence type="ECO:0000256" key="5">
    <source>
        <dbReference type="ARBA" id="ARBA00022801"/>
    </source>
</evidence>
<dbReference type="InterPro" id="IPR017850">
    <property type="entry name" value="Alkaline_phosphatase_core_sf"/>
</dbReference>
<dbReference type="Pfam" id="PF14707">
    <property type="entry name" value="Sulfatase_C"/>
    <property type="match status" value="1"/>
</dbReference>
<dbReference type="PANTHER" id="PTHR42693:SF11">
    <property type="entry name" value="ARYLSULFATASE A"/>
    <property type="match status" value="1"/>
</dbReference>
<keyword evidence="6" id="KW-0106">Calcium</keyword>
<dbReference type="PROSITE" id="PS00523">
    <property type="entry name" value="SULFATASE_1"/>
    <property type="match status" value="1"/>
</dbReference>
<dbReference type="Pfam" id="PF00884">
    <property type="entry name" value="Sulfatase"/>
    <property type="match status" value="1"/>
</dbReference>
<evidence type="ECO:0000313" key="10">
    <source>
        <dbReference type="Proteomes" id="UP000266441"/>
    </source>
</evidence>
<comment type="cofactor">
    <cofactor evidence="1">
        <name>Ca(2+)</name>
        <dbReference type="ChEBI" id="CHEBI:29108"/>
    </cofactor>
</comment>
<evidence type="ECO:0000256" key="1">
    <source>
        <dbReference type="ARBA" id="ARBA00001913"/>
    </source>
</evidence>
<accession>A0A399D870</accession>
<dbReference type="PANTHER" id="PTHR42693">
    <property type="entry name" value="ARYLSULFATASE FAMILY MEMBER"/>
    <property type="match status" value="1"/>
</dbReference>
<proteinExistence type="inferred from homology"/>
<dbReference type="PROSITE" id="PS00149">
    <property type="entry name" value="SULFATASE_2"/>
    <property type="match status" value="1"/>
</dbReference>
<dbReference type="InterPro" id="IPR050738">
    <property type="entry name" value="Sulfatase"/>
</dbReference>
<dbReference type="OrthoDB" id="9765065at2"/>
<keyword evidence="4" id="KW-0732">Signal</keyword>
<sequence length="482" mass="53868">MKRNTISIVLVCLLFLGLTGQYPALSSETESGQPPRPNFIVIFADDLGYGDLGVFGHPTIKTPHLDKMAFEGQKWTNFYVAAPVCTPSRAGLLTGRLPVRSGMCSDKKRVLFPDSNGGLPQTEITIAEALKQSGYYTAAIGKWHLGHKSPYLPTDHGFDSYFGIPYSNDMDKVEKTSHFTLAENERYQAYNVPLMRDKEIIERPADQRTITKRYTEEAVSKIKDLKDGPFFIYLAHSLPHIPLFRSKEFKDTSLAGFYGDVIEEIDWSVGRILKTLTEEGVAENTLVVFTSDNGPWHIFKTHGGSAGLLRGAKGGTFEGGMREPTVFWWPGHIKTGVVTDMGTTMDLLPAFCKLSGTNLPEDRVYDGYDISPLILGTGKSERDVVFYYRGQQVYAVRKGDYKAHFIIQNEYRTQTAHPVTDPMLEIPDSPTVLKEPILYNVNVDPGEKFNIAGEHPEVIAEIREVLKKHLAGVEPVENQLEK</sequence>
<comment type="similarity">
    <text evidence="2">Belongs to the sulfatase family.</text>
</comment>
<protein>
    <submittedName>
        <fullName evidence="9">Arylsulfatase</fullName>
    </submittedName>
</protein>
<dbReference type="InterPro" id="IPR000917">
    <property type="entry name" value="Sulfatase_N"/>
</dbReference>
<evidence type="ECO:0000256" key="7">
    <source>
        <dbReference type="ARBA" id="ARBA00023180"/>
    </source>
</evidence>
<evidence type="ECO:0000256" key="3">
    <source>
        <dbReference type="ARBA" id="ARBA00022723"/>
    </source>
</evidence>
<keyword evidence="3" id="KW-0479">Metal-binding</keyword>
<dbReference type="Gene3D" id="3.30.1120.10">
    <property type="match status" value="1"/>
</dbReference>
<reference evidence="9 10" key="1">
    <citation type="journal article" date="2015" name="Int. J. Syst. Evol. Microbiol.">
        <title>Mariniphaga sediminis sp. nov., isolated from coastal sediment.</title>
        <authorList>
            <person name="Wang F.Q."/>
            <person name="Shen Q.Y."/>
            <person name="Chen G.J."/>
            <person name="Du Z.J."/>
        </authorList>
    </citation>
    <scope>NUCLEOTIDE SEQUENCE [LARGE SCALE GENOMIC DNA]</scope>
    <source>
        <strain evidence="9 10">SY21</strain>
    </source>
</reference>
<dbReference type="RefSeq" id="WP_119348566.1">
    <property type="nucleotide sequence ID" value="NZ_QWET01000002.1"/>
</dbReference>
<evidence type="ECO:0000259" key="8">
    <source>
        <dbReference type="Pfam" id="PF00884"/>
    </source>
</evidence>
<dbReference type="Gene3D" id="3.40.720.10">
    <property type="entry name" value="Alkaline Phosphatase, subunit A"/>
    <property type="match status" value="1"/>
</dbReference>
<comment type="caution">
    <text evidence="9">The sequence shown here is derived from an EMBL/GenBank/DDBJ whole genome shotgun (WGS) entry which is preliminary data.</text>
</comment>
<evidence type="ECO:0000313" key="9">
    <source>
        <dbReference type="EMBL" id="RIH66692.1"/>
    </source>
</evidence>
<dbReference type="EMBL" id="QWET01000002">
    <property type="protein sequence ID" value="RIH66692.1"/>
    <property type="molecule type" value="Genomic_DNA"/>
</dbReference>